<sequence>MNVHVLGVGQVEPTFQSGLRLEEMAYRACSAALKDACVSRGELDHVTLAACDELDGRPISSMLMTAPSGGYLTDEIKVTDNSAMGLVLGHARIASGDFDIGLVVSWCKSSKTDIDAVMRMRADPFYVRPMGMDGRVADALFAQSVAKRHGIDDEGLARRVGVAYRRASTNPRGMRHAVPTAAQVTSSGFEATPLRGSHLAPATDGAVAMVLASDRYLRTRPEIRPLCRVAGVGWNSDSYRLDSERLGAMRSARRAWDQALAAAGVASARDLDLVELDTPTIFHEVAYQEALGIADSQVSPSGGSFAQNPVFCTGIVNAMEAVLQVSGRAGPNQRVGARRAAAHGCHGYAQQGNVFVVFEGASK</sequence>
<evidence type="ECO:0000313" key="2">
    <source>
        <dbReference type="Proteomes" id="UP000239326"/>
    </source>
</evidence>
<protein>
    <submittedName>
        <fullName evidence="1">Acetyl-CoA acetyltransferase</fullName>
    </submittedName>
</protein>
<name>A0A2S0N578_9BURK</name>
<dbReference type="InterPro" id="IPR016039">
    <property type="entry name" value="Thiolase-like"/>
</dbReference>
<gene>
    <name evidence="1" type="ORF">C6571_14855</name>
</gene>
<reference evidence="1 2" key="1">
    <citation type="submission" date="2018-03" db="EMBL/GenBank/DDBJ databases">
        <title>Genome sequencing of Simplicispira sp.</title>
        <authorList>
            <person name="Kim S.-J."/>
            <person name="Heo J."/>
            <person name="Kwon S.-W."/>
        </authorList>
    </citation>
    <scope>NUCLEOTIDE SEQUENCE [LARGE SCALE GENOMIC DNA]</scope>
    <source>
        <strain evidence="1 2">SC1-8</strain>
    </source>
</reference>
<dbReference type="AlphaFoldDB" id="A0A2S0N578"/>
<accession>A0A2S0N578</accession>
<dbReference type="GO" id="GO:0016746">
    <property type="term" value="F:acyltransferase activity"/>
    <property type="evidence" value="ECO:0007669"/>
    <property type="project" value="InterPro"/>
</dbReference>
<dbReference type="SUPFAM" id="SSF53901">
    <property type="entry name" value="Thiolase-like"/>
    <property type="match status" value="1"/>
</dbReference>
<evidence type="ECO:0000313" key="1">
    <source>
        <dbReference type="EMBL" id="AVO43295.1"/>
    </source>
</evidence>
<dbReference type="EMBL" id="CP027669">
    <property type="protein sequence ID" value="AVO43295.1"/>
    <property type="molecule type" value="Genomic_DNA"/>
</dbReference>
<keyword evidence="1" id="KW-0808">Transferase</keyword>
<dbReference type="Gene3D" id="3.40.47.10">
    <property type="match status" value="1"/>
</dbReference>
<dbReference type="Proteomes" id="UP000239326">
    <property type="component" value="Chromosome"/>
</dbReference>
<dbReference type="KEGG" id="simp:C6571_14855"/>
<dbReference type="PANTHER" id="PTHR42870">
    <property type="entry name" value="ACETYL-COA C-ACETYLTRANSFERASE"/>
    <property type="match status" value="1"/>
</dbReference>
<organism evidence="1 2">
    <name type="scientific">Simplicispira suum</name>
    <dbReference type="NCBI Taxonomy" id="2109915"/>
    <lineage>
        <taxon>Bacteria</taxon>
        <taxon>Pseudomonadati</taxon>
        <taxon>Pseudomonadota</taxon>
        <taxon>Betaproteobacteria</taxon>
        <taxon>Burkholderiales</taxon>
        <taxon>Comamonadaceae</taxon>
        <taxon>Simplicispira</taxon>
    </lineage>
</organism>
<keyword evidence="2" id="KW-1185">Reference proteome</keyword>
<dbReference type="OrthoDB" id="5185121at2"/>
<proteinExistence type="predicted"/>
<dbReference type="PANTHER" id="PTHR42870:SF6">
    <property type="entry name" value="ACETYL-COA C-ACYLTRANSFERASE"/>
    <property type="match status" value="1"/>
</dbReference>